<dbReference type="EMBL" id="QRHL01000005">
    <property type="protein sequence ID" value="RHF73265.1"/>
    <property type="molecule type" value="Genomic_DNA"/>
</dbReference>
<protein>
    <recommendedName>
        <fullName evidence="3">Sulfatase-modifying factor enzyme domain-containing protein</fullName>
    </recommendedName>
</protein>
<evidence type="ECO:0000313" key="2">
    <source>
        <dbReference type="Proteomes" id="UP000284676"/>
    </source>
</evidence>
<accession>A0A414PXG2</accession>
<dbReference type="SUPFAM" id="SSF56436">
    <property type="entry name" value="C-type lectin-like"/>
    <property type="match status" value="1"/>
</dbReference>
<organism evidence="1 2">
    <name type="scientific">Fusobacterium mortiferum</name>
    <dbReference type="NCBI Taxonomy" id="850"/>
    <lineage>
        <taxon>Bacteria</taxon>
        <taxon>Fusobacteriati</taxon>
        <taxon>Fusobacteriota</taxon>
        <taxon>Fusobacteriia</taxon>
        <taxon>Fusobacteriales</taxon>
        <taxon>Fusobacteriaceae</taxon>
        <taxon>Fusobacterium</taxon>
    </lineage>
</organism>
<sequence>MYGLTDDELKINQLGTNSVRPNRADFKKTEEYRLPTVAEWEWFARGGETTILNGTFNTQFAASNNLDEVTWCIYNARGETHGVGSKKQMNLEYMIALERYMSDVLTLHIPYMYQIKDLIVMILV</sequence>
<dbReference type="RefSeq" id="WP_117708966.1">
    <property type="nucleotide sequence ID" value="NZ_CAEUHP010000001.1"/>
</dbReference>
<name>A0A414PXG2_FUSMR</name>
<dbReference type="InterPro" id="IPR016187">
    <property type="entry name" value="CTDL_fold"/>
</dbReference>
<proteinExistence type="predicted"/>
<dbReference type="Gene3D" id="3.90.1580.10">
    <property type="entry name" value="paralog of FGE (formylglycine-generating enzyme)"/>
    <property type="match status" value="1"/>
</dbReference>
<dbReference type="AlphaFoldDB" id="A0A414PXG2"/>
<dbReference type="Proteomes" id="UP000284676">
    <property type="component" value="Unassembled WGS sequence"/>
</dbReference>
<evidence type="ECO:0008006" key="3">
    <source>
        <dbReference type="Google" id="ProtNLM"/>
    </source>
</evidence>
<evidence type="ECO:0000313" key="1">
    <source>
        <dbReference type="EMBL" id="RHF73265.1"/>
    </source>
</evidence>
<dbReference type="InterPro" id="IPR042095">
    <property type="entry name" value="SUMF_sf"/>
</dbReference>
<reference evidence="1 2" key="1">
    <citation type="submission" date="2018-08" db="EMBL/GenBank/DDBJ databases">
        <title>A genome reference for cultivated species of the human gut microbiota.</title>
        <authorList>
            <person name="Zou Y."/>
            <person name="Xue W."/>
            <person name="Luo G."/>
        </authorList>
    </citation>
    <scope>NUCLEOTIDE SEQUENCE [LARGE SCALE GENOMIC DNA]</scope>
    <source>
        <strain evidence="1 2">AM25-1</strain>
    </source>
</reference>
<gene>
    <name evidence="1" type="ORF">DW663_05305</name>
</gene>
<comment type="caution">
    <text evidence="1">The sequence shown here is derived from an EMBL/GenBank/DDBJ whole genome shotgun (WGS) entry which is preliminary data.</text>
</comment>